<dbReference type="PATRIC" id="fig|1195763.3.peg.2909"/>
<accession>A0A0J1GYT5</accession>
<sequence length="191" mass="21759">MNQDEYFSVHAGLTINVEPLEPQAIVPSNEAFLQEIPPLFRIASECSAIDDNMERSLTQLNKKEFQSLSDYLVAQNNKINLMLGFIMAQQDHAEHRFVTTTFGASKLTYLSDTPLAVGQAVRLKIFLDKPTAAIYAYAEVSECQQEAEHKQAEITLSYTHLLEADRDIIIRAALHFQQKFLRQRAQQRTEN</sequence>
<keyword evidence="2" id="KW-1185">Reference proteome</keyword>
<gene>
    <name evidence="1" type="ORF">ABT56_13725</name>
</gene>
<dbReference type="RefSeq" id="WP_047879450.1">
    <property type="nucleotide sequence ID" value="NZ_LDOT01000020.1"/>
</dbReference>
<reference evidence="1 2" key="1">
    <citation type="submission" date="2015-05" db="EMBL/GenBank/DDBJ databases">
        <title>Photobacterium galathea sp. nov.</title>
        <authorList>
            <person name="Machado H."/>
            <person name="Gram L."/>
        </authorList>
    </citation>
    <scope>NUCLEOTIDE SEQUENCE [LARGE SCALE GENOMIC DNA]</scope>
    <source>
        <strain evidence="1 2">CGMCC 1.12159</strain>
    </source>
</reference>
<organism evidence="1 2">
    <name type="scientific">Photobacterium aquae</name>
    <dbReference type="NCBI Taxonomy" id="1195763"/>
    <lineage>
        <taxon>Bacteria</taxon>
        <taxon>Pseudomonadati</taxon>
        <taxon>Pseudomonadota</taxon>
        <taxon>Gammaproteobacteria</taxon>
        <taxon>Vibrionales</taxon>
        <taxon>Vibrionaceae</taxon>
        <taxon>Photobacterium</taxon>
    </lineage>
</organism>
<dbReference type="STRING" id="1195763.ABT56_13725"/>
<dbReference type="OrthoDB" id="5890620at2"/>
<dbReference type="AlphaFoldDB" id="A0A0J1GYT5"/>
<evidence type="ECO:0000313" key="2">
    <source>
        <dbReference type="Proteomes" id="UP000036097"/>
    </source>
</evidence>
<dbReference type="EMBL" id="LDOT01000020">
    <property type="protein sequence ID" value="KLV04775.1"/>
    <property type="molecule type" value="Genomic_DNA"/>
</dbReference>
<name>A0A0J1GYT5_9GAMM</name>
<dbReference type="Proteomes" id="UP000036097">
    <property type="component" value="Unassembled WGS sequence"/>
</dbReference>
<proteinExistence type="predicted"/>
<evidence type="ECO:0008006" key="3">
    <source>
        <dbReference type="Google" id="ProtNLM"/>
    </source>
</evidence>
<protein>
    <recommendedName>
        <fullName evidence="3">PilZ domain-containing protein</fullName>
    </recommendedName>
</protein>
<evidence type="ECO:0000313" key="1">
    <source>
        <dbReference type="EMBL" id="KLV04775.1"/>
    </source>
</evidence>
<comment type="caution">
    <text evidence="1">The sequence shown here is derived from an EMBL/GenBank/DDBJ whole genome shotgun (WGS) entry which is preliminary data.</text>
</comment>